<dbReference type="PRINTS" id="PR00301">
    <property type="entry name" value="HEATSHOCK70"/>
</dbReference>
<dbReference type="Gene3D" id="3.90.640.10">
    <property type="entry name" value="Actin, Chain A, domain 4"/>
    <property type="match status" value="1"/>
</dbReference>
<evidence type="ECO:0000256" key="6">
    <source>
        <dbReference type="ARBA" id="ARBA00023186"/>
    </source>
</evidence>
<keyword evidence="6" id="KW-0143">Chaperone</keyword>
<evidence type="ECO:0000256" key="2">
    <source>
        <dbReference type="ARBA" id="ARBA00022553"/>
    </source>
</evidence>
<dbReference type="RefSeq" id="WP_319965195.1">
    <property type="nucleotide sequence ID" value="NZ_JAXAVW010000005.1"/>
</dbReference>
<name>A0ABU4SWA1_9PSEU</name>
<dbReference type="InterPro" id="IPR013126">
    <property type="entry name" value="Hsp_70_fam"/>
</dbReference>
<evidence type="ECO:0000259" key="7">
    <source>
        <dbReference type="Pfam" id="PF00656"/>
    </source>
</evidence>
<keyword evidence="9" id="KW-1185">Reference proteome</keyword>
<dbReference type="SUPFAM" id="SSF100920">
    <property type="entry name" value="Heat shock protein 70kD (HSP70), peptide-binding domain"/>
    <property type="match status" value="1"/>
</dbReference>
<dbReference type="InterPro" id="IPR011600">
    <property type="entry name" value="Pept_C14_caspase"/>
</dbReference>
<gene>
    <name evidence="8" type="ORF">SK803_08180</name>
</gene>
<organism evidence="8 9">
    <name type="scientific">Lentzea miocenica</name>
    <dbReference type="NCBI Taxonomy" id="3095431"/>
    <lineage>
        <taxon>Bacteria</taxon>
        <taxon>Bacillati</taxon>
        <taxon>Actinomycetota</taxon>
        <taxon>Actinomycetes</taxon>
        <taxon>Pseudonocardiales</taxon>
        <taxon>Pseudonocardiaceae</taxon>
        <taxon>Lentzea</taxon>
    </lineage>
</organism>
<dbReference type="EMBL" id="JAXAVW010000005">
    <property type="protein sequence ID" value="MDX8030185.1"/>
    <property type="molecule type" value="Genomic_DNA"/>
</dbReference>
<evidence type="ECO:0000256" key="3">
    <source>
        <dbReference type="ARBA" id="ARBA00022741"/>
    </source>
</evidence>
<dbReference type="Gene3D" id="3.30.420.40">
    <property type="match status" value="2"/>
</dbReference>
<evidence type="ECO:0000313" key="8">
    <source>
        <dbReference type="EMBL" id="MDX8030185.1"/>
    </source>
</evidence>
<keyword evidence="4" id="KW-0067">ATP-binding</keyword>
<keyword evidence="3" id="KW-0547">Nucleotide-binding</keyword>
<evidence type="ECO:0000313" key="9">
    <source>
        <dbReference type="Proteomes" id="UP001285521"/>
    </source>
</evidence>
<dbReference type="Pfam" id="PF00656">
    <property type="entry name" value="Peptidase_C14"/>
    <property type="match status" value="1"/>
</dbReference>
<dbReference type="PANTHER" id="PTHR19375">
    <property type="entry name" value="HEAT SHOCK PROTEIN 70KDA"/>
    <property type="match status" value="1"/>
</dbReference>
<protein>
    <submittedName>
        <fullName evidence="8">Hsp70 family protein</fullName>
    </submittedName>
</protein>
<dbReference type="Pfam" id="PF00012">
    <property type="entry name" value="HSP70"/>
    <property type="match status" value="2"/>
</dbReference>
<dbReference type="InterPro" id="IPR018181">
    <property type="entry name" value="Heat_shock_70_CS"/>
</dbReference>
<evidence type="ECO:0000256" key="1">
    <source>
        <dbReference type="ARBA" id="ARBA00007381"/>
    </source>
</evidence>
<comment type="similarity">
    <text evidence="1">Belongs to the heat shock protein 70 family.</text>
</comment>
<evidence type="ECO:0000256" key="5">
    <source>
        <dbReference type="ARBA" id="ARBA00023016"/>
    </source>
</evidence>
<keyword evidence="5" id="KW-0346">Stress response</keyword>
<dbReference type="PROSITE" id="PS00329">
    <property type="entry name" value="HSP70_2"/>
    <property type="match status" value="1"/>
</dbReference>
<dbReference type="Gene3D" id="2.60.34.10">
    <property type="entry name" value="Substrate Binding Domain Of DNAk, Chain A, domain 1"/>
    <property type="match status" value="1"/>
</dbReference>
<dbReference type="SUPFAM" id="SSF52129">
    <property type="entry name" value="Caspase-like"/>
    <property type="match status" value="1"/>
</dbReference>
<dbReference type="Proteomes" id="UP001285521">
    <property type="component" value="Unassembled WGS sequence"/>
</dbReference>
<dbReference type="InterPro" id="IPR043129">
    <property type="entry name" value="ATPase_NBD"/>
</dbReference>
<evidence type="ECO:0000256" key="4">
    <source>
        <dbReference type="ARBA" id="ARBA00022840"/>
    </source>
</evidence>
<dbReference type="Gene3D" id="3.40.50.1460">
    <property type="match status" value="1"/>
</dbReference>
<accession>A0ABU4SWA1</accession>
<dbReference type="NCBIfam" id="NF047832">
    <property type="entry name" value="caspase_w_EACC1"/>
    <property type="match status" value="1"/>
</dbReference>
<proteinExistence type="inferred from homology"/>
<feature type="domain" description="Peptidase C14 caspase" evidence="7">
    <location>
        <begin position="3"/>
        <end position="231"/>
    </location>
</feature>
<reference evidence="8 9" key="1">
    <citation type="submission" date="2023-11" db="EMBL/GenBank/DDBJ databases">
        <title>Lentzea sokolovensis, sp. nov., Lentzea kristufkii, sp. nov., and Lentzea miocenensis, sp. nov., rare actinobacteria from Sokolov Coal Basin, Miocene lacustrine sediment, Czech Republic.</title>
        <authorList>
            <person name="Lara A."/>
            <person name="Kotroba L."/>
            <person name="Nouioui I."/>
            <person name="Neumann-Schaal M."/>
            <person name="Mast Y."/>
            <person name="Chronakova A."/>
        </authorList>
    </citation>
    <scope>NUCLEOTIDE SEQUENCE [LARGE SCALE GENOMIC DNA]</scope>
    <source>
        <strain evidence="8 9">BCCO 10_0856</strain>
    </source>
</reference>
<dbReference type="SUPFAM" id="SSF53067">
    <property type="entry name" value="Actin-like ATPase domain"/>
    <property type="match status" value="2"/>
</dbReference>
<comment type="caution">
    <text evidence="8">The sequence shown here is derived from an EMBL/GenBank/DDBJ whole genome shotgun (WGS) entry which is preliminary data.</text>
</comment>
<keyword evidence="2" id="KW-0597">Phosphoprotein</keyword>
<dbReference type="InterPro" id="IPR029047">
    <property type="entry name" value="HSP70_peptide-bd_sf"/>
</dbReference>
<sequence length="838" mass="90214">MARRCLIIANQHYEDPAFGELPGAAQDATALSEVLARPEIGHFEVSVVQDASSTKIKRSIESFFHDAARDDLLWLHISCHGMKNRDNRLFLAGSDTESGYLASTGVDCTFVSDQVEACRSNKIVVFLDCCYSGAFSRGLRTRGAESVDIAEAFGGRGRVVITASNALQYSHESVLSSRDAAEPSIFTQAIVHGLRSGDADLDLDGSISVDELYEYIYKEVRTRLPNQTPTRSVSSAEGTLVLARNVRDASAQLPAELVRASRSPLSWQRIGVVHELENRLGSRFEVVRTAAADLLAELTRDADPVVAAQARTMWLVRGLGELPVGAQQKDDWGTTYGAVGIDFGTTNSAVAAVVAGESRIVLNEFGNRTTPSIAALTASGEWLVGERAKNQAAANPGRTFSSVKLKLGSGWSAELDGRRYSAEAITAIILRHLKRSAERTLEARLSDVVLTVPAYFTLAERRSLVEAAQQADLNVRRVVTEPNAAALAYGVDDDIDLGEGMINYVLVLDLGGGTFDVSLLDIGFVGPGSPDAEDGLIMMDVHAMSGDSRLGGDNWDQRICEWLCTRFQTAHGIDLTTDASAMRRVREAAERAKIELSGARSTTVTVPYVAAGLTLEEEMSRERFEQISSDLLDRVRRPIERVLKDAGVKITDIKQVLLVGGAARMPAIGALVTELTGASPRRGLIPDGVAIGAAIQAGVLVGEVRDSLLVDAIPWSLGIETGYGVFTKLVERNTNVPTKRSEVFTTPRDNQASVQIRLYQGEHERAADNVCLGTFTLTGLSEGSPQIEITIDIDQNCTVRVTARDVRSGGERSMLVDADSARDIAAADPSARLVIVGG</sequence>
<dbReference type="InterPro" id="IPR029030">
    <property type="entry name" value="Caspase-like_dom_sf"/>
</dbReference>